<name>A0A367ZRI6_9BACT</name>
<dbReference type="PROSITE" id="PS00198">
    <property type="entry name" value="4FE4S_FER_1"/>
    <property type="match status" value="1"/>
</dbReference>
<dbReference type="Gene3D" id="3.50.50.60">
    <property type="entry name" value="FAD/NAD(P)-binding domain"/>
    <property type="match status" value="2"/>
</dbReference>
<dbReference type="Proteomes" id="UP000252355">
    <property type="component" value="Unassembled WGS sequence"/>
</dbReference>
<evidence type="ECO:0000313" key="6">
    <source>
        <dbReference type="Proteomes" id="UP000252355"/>
    </source>
</evidence>
<dbReference type="NCBIfam" id="TIGR03315">
    <property type="entry name" value="Se_ygfK"/>
    <property type="match status" value="1"/>
</dbReference>
<dbReference type="AlphaFoldDB" id="A0A367ZRI6"/>
<comment type="caution">
    <text evidence="5">The sequence shown here is derived from an EMBL/GenBank/DDBJ whole genome shotgun (WGS) entry which is preliminary data.</text>
</comment>
<evidence type="ECO:0000256" key="3">
    <source>
        <dbReference type="ARBA" id="ARBA00023014"/>
    </source>
</evidence>
<dbReference type="InterPro" id="IPR036188">
    <property type="entry name" value="FAD/NAD-bd_sf"/>
</dbReference>
<protein>
    <submittedName>
        <fullName evidence="5">Glutamate synthase [NADPH] small chain</fullName>
    </submittedName>
</protein>
<dbReference type="PRINTS" id="PR00419">
    <property type="entry name" value="ADXRDTASE"/>
</dbReference>
<dbReference type="GO" id="GO:0046872">
    <property type="term" value="F:metal ion binding"/>
    <property type="evidence" value="ECO:0007669"/>
    <property type="project" value="UniProtKB-KW"/>
</dbReference>
<dbReference type="InterPro" id="IPR017900">
    <property type="entry name" value="4Fe4S_Fe_S_CS"/>
</dbReference>
<dbReference type="Pfam" id="PF07992">
    <property type="entry name" value="Pyr_redox_2"/>
    <property type="match status" value="1"/>
</dbReference>
<accession>A0A367ZRI6</accession>
<dbReference type="SUPFAM" id="SSF51395">
    <property type="entry name" value="FMN-linked oxidoreductases"/>
    <property type="match status" value="1"/>
</dbReference>
<gene>
    <name evidence="5" type="ORF">OZSIB_3046</name>
</gene>
<dbReference type="GO" id="GO:0051536">
    <property type="term" value="F:iron-sulfur cluster binding"/>
    <property type="evidence" value="ECO:0007669"/>
    <property type="project" value="UniProtKB-KW"/>
</dbReference>
<reference evidence="5 6" key="1">
    <citation type="submission" date="2018-05" db="EMBL/GenBank/DDBJ databases">
        <title>A metagenomic window into the 2 km-deep terrestrial subsurface aquifer revealed taxonomically and functionally diverse microbial community comprising novel uncultured bacterial lineages.</title>
        <authorList>
            <person name="Kadnikov V.V."/>
            <person name="Mardanov A.V."/>
            <person name="Beletsky A.V."/>
            <person name="Banks D."/>
            <person name="Pimenov N.V."/>
            <person name="Frank Y.A."/>
            <person name="Karnachuk O.V."/>
            <person name="Ravin N.V."/>
        </authorList>
    </citation>
    <scope>NUCLEOTIDE SEQUENCE [LARGE SCALE GENOMIC DNA]</scope>
    <source>
        <strain evidence="5">BY5</strain>
    </source>
</reference>
<dbReference type="EMBL" id="QOQW01000005">
    <property type="protein sequence ID" value="RCK80733.1"/>
    <property type="molecule type" value="Genomic_DNA"/>
</dbReference>
<dbReference type="PROSITE" id="PS51379">
    <property type="entry name" value="4FE4S_FER_2"/>
    <property type="match status" value="1"/>
</dbReference>
<keyword evidence="2" id="KW-0408">Iron</keyword>
<dbReference type="SUPFAM" id="SSF46548">
    <property type="entry name" value="alpha-helical ferredoxin"/>
    <property type="match status" value="2"/>
</dbReference>
<proteinExistence type="predicted"/>
<dbReference type="GO" id="GO:0016491">
    <property type="term" value="F:oxidoreductase activity"/>
    <property type="evidence" value="ECO:0007669"/>
    <property type="project" value="InterPro"/>
</dbReference>
<sequence>MSQEFSRLPIERLAQWILREEAAEGQIFGIHQSLFFTPQTTDRFTLMRYGERLETPIGVAAGPHTQMAQNLIAAWLCGARYLELKTVQTLDELKVSKPCIDAQDEGYNCEWSQELRLDDSFDEYLNAWILLHVLRHKFGWAKEPRGFLFNMSVGYNLEGIKQPNVQRFLDRMADARREIDAKRAALRPIYPKIDEIEIPSRLSDNITLSTMHGCPPEEIEKIGRYLITERGYHTTIKLNPTLLGPDHLRHILNDQLGFVTQVPDEAFGHDLKFPDAVALIKNLREAATQKGVQFSLKLTNTLESLNHKDVFPPHEKMMYMSGRALHPISINVAAKLQHEFDGQLDLTFSAGADCFNLPMVLAAGLKPVTVCTDLLKPGGYARLGQYLSNLHEAMAREGASTLDELALKVAGCSCGNVRKAALINLRRYAGTVPGLPAYRADARTGDTVKTARPLPPFDCIQAPCTTTCPAGQDIPSYLYYTVQGNYQAAYDVIRRTNPFPHVLGQVCDHHCQHRCTRSNYDNPLLIREVKRFIAARNAGRPPLQPGAPNGKKVAVIGAGPSGLACAYFLALDGFAVTVYETKAFAGGMVSDAIPAFRLAEEAIRRDIDGITALGVEIRYDQKIDRARFDELRRTHDFVYVAIGAQAAKKLGVPGEEAPGVIDALRFLSDVRHGRPVAIGPRVAVVGGGNSAMDAARTARRLVGETGKVVIVYRRTAAEMPADQEEVRAARAEGIELLERHAPVAVVVRDGRVAALQCQKMRLGEKGPDGRRRPEKIEGALVELPFDTIIPAIGQDLVADFLSAADLETDPGTGETKLPGVFAGGDAVRGPASIVKALADGKKAALAIIARAGRGLETGPVRLPKGLTPAQFQQRAARRVPGLALPEIEVERRQGFAPVVRELTEEEARREADRCLYCNDVCNVCVTVCPNRANRAYRIAPLEVSIYKGTRDGNAYRLEKTRTLRLTQEPQTLNIGDFCNECGNCTTFCPTSGAPYQDKPKFYLTEASWQRETNGYHLTPSSLLARVDGQVERLEARNGAFWYEGRGVRARLHPVTLTVETVQPADGAPAEIVLDHAVTMGLLFKSLKGSCFSA</sequence>
<dbReference type="PANTHER" id="PTHR42783:SF3">
    <property type="entry name" value="GLUTAMATE SYNTHASE [NADPH] SMALL CHAIN-RELATED"/>
    <property type="match status" value="1"/>
</dbReference>
<dbReference type="Pfam" id="PF14691">
    <property type="entry name" value="Fer4_20"/>
    <property type="match status" value="1"/>
</dbReference>
<keyword evidence="3" id="KW-0411">Iron-sulfur</keyword>
<dbReference type="InterPro" id="IPR017896">
    <property type="entry name" value="4Fe4S_Fe-S-bd"/>
</dbReference>
<dbReference type="InterPro" id="IPR028261">
    <property type="entry name" value="DPD_II"/>
</dbReference>
<organism evidence="5 6">
    <name type="scientific">Candidatus Ozemobacter sibiricus</name>
    <dbReference type="NCBI Taxonomy" id="2268124"/>
    <lineage>
        <taxon>Bacteria</taxon>
        <taxon>Candidatus Ozemobacteria</taxon>
        <taxon>Candidatus Ozemobacterales</taxon>
        <taxon>Candidatus Ozemobacteraceae</taxon>
        <taxon>Candidatus Ozemobacter</taxon>
    </lineage>
</organism>
<evidence type="ECO:0000256" key="2">
    <source>
        <dbReference type="ARBA" id="ARBA00023004"/>
    </source>
</evidence>
<dbReference type="Gene3D" id="1.10.1060.10">
    <property type="entry name" value="Alpha-helical ferredoxin"/>
    <property type="match status" value="1"/>
</dbReference>
<dbReference type="InterPro" id="IPR023753">
    <property type="entry name" value="FAD/NAD-binding_dom"/>
</dbReference>
<feature type="domain" description="4Fe-4S ferredoxin-type" evidence="4">
    <location>
        <begin position="968"/>
        <end position="999"/>
    </location>
</feature>
<evidence type="ECO:0000259" key="4">
    <source>
        <dbReference type="PROSITE" id="PS51379"/>
    </source>
</evidence>
<keyword evidence="1" id="KW-0479">Metal-binding</keyword>
<dbReference type="PANTHER" id="PTHR42783">
    <property type="entry name" value="GLUTAMATE SYNTHASE [NADPH] SMALL CHAIN"/>
    <property type="match status" value="1"/>
</dbReference>
<evidence type="ECO:0000313" key="5">
    <source>
        <dbReference type="EMBL" id="RCK80733.1"/>
    </source>
</evidence>
<dbReference type="SUPFAM" id="SSF51971">
    <property type="entry name" value="Nucleotide-binding domain"/>
    <property type="match status" value="1"/>
</dbReference>
<dbReference type="InterPro" id="IPR009051">
    <property type="entry name" value="Helical_ferredxn"/>
</dbReference>
<evidence type="ECO:0000256" key="1">
    <source>
        <dbReference type="ARBA" id="ARBA00022723"/>
    </source>
</evidence>
<dbReference type="InterPro" id="IPR017701">
    <property type="entry name" value="Se_rdtase_YgfK"/>
</dbReference>